<feature type="region of interest" description="Disordered" evidence="1">
    <location>
        <begin position="159"/>
        <end position="188"/>
    </location>
</feature>
<accession>A0A4V6QMW9</accession>
<sequence>MNLTGLQNHTAHLKNPYQDNRVSFVGHGRLESSTENLSALHVIAHELGHVQEFKNQAFQEGSEVRSVQVKINYEMRDGRMVAVSGETSATTQKRPESISKTDPSLEPYSDGKSFKDLFSVSKEEEDKKAKDKDRMNPVQAVEREKKEELESKIKDLEIRLESEKQKGKSSVGSDKTKSFEEDDKAKEIASEKRRLEEEVRLLKMKENLRETFDMLSDIRKLMVSNVFGMMQAGNESKSGNFLNTLI</sequence>
<feature type="region of interest" description="Disordered" evidence="1">
    <location>
        <begin position="82"/>
        <end position="147"/>
    </location>
</feature>
<evidence type="ECO:0000256" key="1">
    <source>
        <dbReference type="SAM" id="MobiDB-lite"/>
    </source>
</evidence>
<evidence type="ECO:0000313" key="3">
    <source>
        <dbReference type="Proteomes" id="UP000298058"/>
    </source>
</evidence>
<keyword evidence="3" id="KW-1185">Reference proteome</keyword>
<dbReference type="Proteomes" id="UP000298058">
    <property type="component" value="Unassembled WGS sequence"/>
</dbReference>
<organism evidence="2 3">
    <name type="scientific">Leptospira idonii</name>
    <dbReference type="NCBI Taxonomy" id="1193500"/>
    <lineage>
        <taxon>Bacteria</taxon>
        <taxon>Pseudomonadati</taxon>
        <taxon>Spirochaetota</taxon>
        <taxon>Spirochaetia</taxon>
        <taxon>Leptospirales</taxon>
        <taxon>Leptospiraceae</taxon>
        <taxon>Leptospira</taxon>
    </lineage>
</organism>
<proteinExistence type="predicted"/>
<gene>
    <name evidence="2" type="ORF">EHS15_08790</name>
</gene>
<feature type="compositionally biased region" description="Basic and acidic residues" evidence="1">
    <location>
        <begin position="174"/>
        <end position="188"/>
    </location>
</feature>
<dbReference type="OrthoDB" id="345500at2"/>
<comment type="caution">
    <text evidence="2">The sequence shown here is derived from an EMBL/GenBank/DDBJ whole genome shotgun (WGS) entry which is preliminary data.</text>
</comment>
<dbReference type="AlphaFoldDB" id="A0A4V6QMW9"/>
<dbReference type="RefSeq" id="WP_135760188.1">
    <property type="nucleotide sequence ID" value="NZ_RQHW01000031.1"/>
</dbReference>
<evidence type="ECO:0000313" key="2">
    <source>
        <dbReference type="EMBL" id="TGN19426.1"/>
    </source>
</evidence>
<protein>
    <submittedName>
        <fullName evidence="2">Uncharacterized protein</fullName>
    </submittedName>
</protein>
<reference evidence="2" key="1">
    <citation type="journal article" date="2019" name="PLoS Negl. Trop. Dis.">
        <title>Revisiting the worldwide diversity of Leptospira species in the environment.</title>
        <authorList>
            <person name="Vincent A.T."/>
            <person name="Schiettekatte O."/>
            <person name="Bourhy P."/>
            <person name="Veyrier F.J."/>
            <person name="Picardeau M."/>
        </authorList>
    </citation>
    <scope>NUCLEOTIDE SEQUENCE [LARGE SCALE GENOMIC DNA]</scope>
    <source>
        <strain evidence="2">201300427</strain>
    </source>
</reference>
<feature type="compositionally biased region" description="Basic and acidic residues" evidence="1">
    <location>
        <begin position="121"/>
        <end position="147"/>
    </location>
</feature>
<name>A0A4V6QMW9_9LEPT</name>
<dbReference type="EMBL" id="RQHW01000031">
    <property type="protein sequence ID" value="TGN19426.1"/>
    <property type="molecule type" value="Genomic_DNA"/>
</dbReference>